<dbReference type="AlphaFoldDB" id="A0A6G0VY29"/>
<dbReference type="Proteomes" id="UP000478052">
    <property type="component" value="Unassembled WGS sequence"/>
</dbReference>
<accession>A0A6G0VY29</accession>
<dbReference type="InterPro" id="IPR044822">
    <property type="entry name" value="Myb_DNA-bind_4"/>
</dbReference>
<evidence type="ECO:0000259" key="1">
    <source>
        <dbReference type="Pfam" id="PF13837"/>
    </source>
</evidence>
<protein>
    <submittedName>
        <fullName evidence="2">Trihelix transcription factor GT-3b-like</fullName>
    </submittedName>
</protein>
<proteinExistence type="predicted"/>
<feature type="non-terminal residue" evidence="2">
    <location>
        <position position="1"/>
    </location>
</feature>
<name>A0A6G0VY29_APHCR</name>
<dbReference type="EMBL" id="VUJU01010485">
    <property type="protein sequence ID" value="KAF0714133.1"/>
    <property type="molecule type" value="Genomic_DNA"/>
</dbReference>
<reference evidence="2 3" key="1">
    <citation type="submission" date="2019-08" db="EMBL/GenBank/DDBJ databases">
        <title>Whole genome of Aphis craccivora.</title>
        <authorList>
            <person name="Voronova N.V."/>
            <person name="Shulinski R.S."/>
            <person name="Bandarenka Y.V."/>
            <person name="Zhorov D.G."/>
            <person name="Warner D."/>
        </authorList>
    </citation>
    <scope>NUCLEOTIDE SEQUENCE [LARGE SCALE GENOMIC DNA]</scope>
    <source>
        <strain evidence="2">180601</strain>
        <tissue evidence="2">Whole Body</tissue>
    </source>
</reference>
<dbReference type="Gene3D" id="1.10.10.60">
    <property type="entry name" value="Homeodomain-like"/>
    <property type="match status" value="1"/>
</dbReference>
<gene>
    <name evidence="2" type="ORF">FWK35_00028181</name>
</gene>
<organism evidence="2 3">
    <name type="scientific">Aphis craccivora</name>
    <name type="common">Cowpea aphid</name>
    <dbReference type="NCBI Taxonomy" id="307492"/>
    <lineage>
        <taxon>Eukaryota</taxon>
        <taxon>Metazoa</taxon>
        <taxon>Ecdysozoa</taxon>
        <taxon>Arthropoda</taxon>
        <taxon>Hexapoda</taxon>
        <taxon>Insecta</taxon>
        <taxon>Pterygota</taxon>
        <taxon>Neoptera</taxon>
        <taxon>Paraneoptera</taxon>
        <taxon>Hemiptera</taxon>
        <taxon>Sternorrhyncha</taxon>
        <taxon>Aphidomorpha</taxon>
        <taxon>Aphidoidea</taxon>
        <taxon>Aphididae</taxon>
        <taxon>Aphidini</taxon>
        <taxon>Aphis</taxon>
        <taxon>Aphis</taxon>
    </lineage>
</organism>
<evidence type="ECO:0000313" key="2">
    <source>
        <dbReference type="EMBL" id="KAF0714133.1"/>
    </source>
</evidence>
<sequence length="236" mass="27036">GTNDMIETFETEGSIEEEFVDVLPDENDVQETSAWTASSTKMLICLRGQYNAQFDKSKKKGQKALIWKKVTDEMKQVGYYFGASQCDEKWRRLLSRYRQVMRDVLSPLARQAVSPPKDLLHESSDGQLASSSSTTLIPTPQIEVLASTSIQKPTLYIDKITQPKAPVWFQQFEGLKNKQLDAINKNATQLNDRFDKLEKREEAMLLIQEQLVSKLNEANNIELQHLELFKQMFNLG</sequence>
<keyword evidence="3" id="KW-1185">Reference proteome</keyword>
<dbReference type="Pfam" id="PF13837">
    <property type="entry name" value="Myb_DNA-bind_4"/>
    <property type="match status" value="1"/>
</dbReference>
<dbReference type="OrthoDB" id="6604027at2759"/>
<feature type="domain" description="Myb/SANT-like DNA-binding" evidence="1">
    <location>
        <begin position="34"/>
        <end position="102"/>
    </location>
</feature>
<comment type="caution">
    <text evidence="2">The sequence shown here is derived from an EMBL/GenBank/DDBJ whole genome shotgun (WGS) entry which is preliminary data.</text>
</comment>
<evidence type="ECO:0000313" key="3">
    <source>
        <dbReference type="Proteomes" id="UP000478052"/>
    </source>
</evidence>